<dbReference type="Pfam" id="PF00069">
    <property type="entry name" value="Pkinase"/>
    <property type="match status" value="1"/>
</dbReference>
<feature type="region of interest" description="Disordered" evidence="7">
    <location>
        <begin position="1"/>
        <end position="39"/>
    </location>
</feature>
<dbReference type="Gene3D" id="3.30.200.20">
    <property type="entry name" value="Phosphorylase Kinase, domain 1"/>
    <property type="match status" value="1"/>
</dbReference>
<reference evidence="10" key="1">
    <citation type="journal article" date="2020" name="Stud. Mycol.">
        <title>101 Dothideomycetes genomes: a test case for predicting lifestyles and emergence of pathogens.</title>
        <authorList>
            <person name="Haridas S."/>
            <person name="Albert R."/>
            <person name="Binder M."/>
            <person name="Bloem J."/>
            <person name="Labutti K."/>
            <person name="Salamov A."/>
            <person name="Andreopoulos B."/>
            <person name="Baker S."/>
            <person name="Barry K."/>
            <person name="Bills G."/>
            <person name="Bluhm B."/>
            <person name="Cannon C."/>
            <person name="Castanera R."/>
            <person name="Culley D."/>
            <person name="Daum C."/>
            <person name="Ezra D."/>
            <person name="Gonzalez J."/>
            <person name="Henrissat B."/>
            <person name="Kuo A."/>
            <person name="Liang C."/>
            <person name="Lipzen A."/>
            <person name="Lutzoni F."/>
            <person name="Magnuson J."/>
            <person name="Mondo S."/>
            <person name="Nolan M."/>
            <person name="Ohm R."/>
            <person name="Pangilinan J."/>
            <person name="Park H.-J."/>
            <person name="Ramirez L."/>
            <person name="Alfaro M."/>
            <person name="Sun H."/>
            <person name="Tritt A."/>
            <person name="Yoshinaga Y."/>
            <person name="Zwiers L.-H."/>
            <person name="Turgeon B."/>
            <person name="Goodwin S."/>
            <person name="Spatafora J."/>
            <person name="Crous P."/>
            <person name="Grigoriev I."/>
        </authorList>
    </citation>
    <scope>NUCLEOTIDE SEQUENCE</scope>
    <source>
        <strain evidence="10">CBS 473.64</strain>
    </source>
</reference>
<organism evidence="10 11">
    <name type="scientific">Massarina eburnea CBS 473.64</name>
    <dbReference type="NCBI Taxonomy" id="1395130"/>
    <lineage>
        <taxon>Eukaryota</taxon>
        <taxon>Fungi</taxon>
        <taxon>Dikarya</taxon>
        <taxon>Ascomycota</taxon>
        <taxon>Pezizomycotina</taxon>
        <taxon>Dothideomycetes</taxon>
        <taxon>Pleosporomycetidae</taxon>
        <taxon>Pleosporales</taxon>
        <taxon>Massarineae</taxon>
        <taxon>Massarinaceae</taxon>
        <taxon>Massarina</taxon>
    </lineage>
</organism>
<evidence type="ECO:0000259" key="9">
    <source>
        <dbReference type="PROSITE" id="PS51285"/>
    </source>
</evidence>
<dbReference type="Gene3D" id="1.25.40.20">
    <property type="entry name" value="Ankyrin repeat-containing domain"/>
    <property type="match status" value="1"/>
</dbReference>
<dbReference type="PROSITE" id="PS51285">
    <property type="entry name" value="AGC_KINASE_CTER"/>
    <property type="match status" value="1"/>
</dbReference>
<keyword evidence="2" id="KW-0808">Transferase</keyword>
<dbReference type="GO" id="GO:0005524">
    <property type="term" value="F:ATP binding"/>
    <property type="evidence" value="ECO:0007669"/>
    <property type="project" value="UniProtKB-KW"/>
</dbReference>
<keyword evidence="4 10" id="KW-0418">Kinase</keyword>
<dbReference type="InterPro" id="IPR035892">
    <property type="entry name" value="C2_domain_sf"/>
</dbReference>
<dbReference type="SUPFAM" id="SSF49562">
    <property type="entry name" value="C2 domain (Calcium/lipid-binding domain, CaLB)"/>
    <property type="match status" value="1"/>
</dbReference>
<gene>
    <name evidence="10" type="ORF">P280DRAFT_438978</name>
</gene>
<feature type="domain" description="AGC-kinase C-terminal" evidence="9">
    <location>
        <begin position="424"/>
        <end position="483"/>
    </location>
</feature>
<dbReference type="PANTHER" id="PTHR24351">
    <property type="entry name" value="RIBOSOMAL PROTEIN S6 KINASE"/>
    <property type="match status" value="1"/>
</dbReference>
<protein>
    <submittedName>
        <fullName evidence="10">Kinase-like protein</fullName>
    </submittedName>
</protein>
<dbReference type="PROSITE" id="PS50011">
    <property type="entry name" value="PROTEIN_KINASE_DOM"/>
    <property type="match status" value="1"/>
</dbReference>
<dbReference type="GO" id="GO:0004674">
    <property type="term" value="F:protein serine/threonine kinase activity"/>
    <property type="evidence" value="ECO:0007669"/>
    <property type="project" value="UniProtKB-KW"/>
</dbReference>
<evidence type="ECO:0000256" key="5">
    <source>
        <dbReference type="ARBA" id="ARBA00022840"/>
    </source>
</evidence>
<proteinExistence type="predicted"/>
<evidence type="ECO:0000313" key="10">
    <source>
        <dbReference type="EMBL" id="KAF2634387.1"/>
    </source>
</evidence>
<dbReference type="Gene3D" id="1.10.510.10">
    <property type="entry name" value="Transferase(Phosphotransferase) domain 1"/>
    <property type="match status" value="1"/>
</dbReference>
<sequence length="792" mass="88996">MSWKLSGKLKVGSDSGLDSLSSTTSTPEPRLLPRTSSPSGILTITLHEGVGLSAPDQCQELPLGFGQKSQLPLPYALLDYDKSQVTLQSCGSKGPKNPQWYEYTATRKFNVTRAVNLTIHLYLRDSRAPKINKHLLLGVVALDLFQSTTVLGSQWLQVQQGTGRIRISLEYLPVEERVYEVDTSLFRRLNDSRDLLQLKEKDTQQQYARKSIRSAELPHISHAIVHPFVVSLAFASETQRGVEFFTPFISGGHLLNHLQRLQRFDTNKAKFYAASIVCALEYLHNTCVVIPWLKPGNILLDALGHVTLCGLSLLTVPKEGEGHFDRKFPEYPAPELLDGDSVESKSANWWTLGIVLYEMLTGLPPFYDDKMELRRYNILKQPVQFPEGMEPSVTDFLGKLLDRSPERRLGAGGASDVKAHAFFHGLDWGELIQKRHEPVFRPEYFVNIFEPNGFEDPPKPPRTLKDRLPGWTYTGPMPGELFAQARAQEAQHILESRKSKVEQGREYELVWMEATRQFHFHNPRTGTRNPVHFRKTGVMTSNMEEVLPESTMSKQPDPTQKQAALETALECGYYHAVSQLLDYGMDLNIPIVVAGAPAIPLQWVAEQGNSDLASMFLAKSTQKIDRVSATQALGLAVDRQDVPIVHALLSNGVLCDFEEWDRPPPHTGNGCVFIDPSDPEGFLAPLIRSVKCANTELALLLLKHGANANSGYHNVQWGLERLYPGERIHFTCGRAVQLAMELDQLEMVKLLIESGANINLEQPVWCVEGHRCDFVSRAVYQRVTHRLRNLSR</sequence>
<evidence type="ECO:0000256" key="4">
    <source>
        <dbReference type="ARBA" id="ARBA00022777"/>
    </source>
</evidence>
<dbReference type="InterPro" id="IPR011009">
    <property type="entry name" value="Kinase-like_dom_sf"/>
</dbReference>
<dbReference type="InterPro" id="IPR036770">
    <property type="entry name" value="Ankyrin_rpt-contain_sf"/>
</dbReference>
<dbReference type="SMART" id="SM00220">
    <property type="entry name" value="S_TKc"/>
    <property type="match status" value="1"/>
</dbReference>
<keyword evidence="6" id="KW-0040">ANK repeat</keyword>
<evidence type="ECO:0000256" key="2">
    <source>
        <dbReference type="ARBA" id="ARBA00022679"/>
    </source>
</evidence>
<accession>A0A6A6RH66</accession>
<dbReference type="SUPFAM" id="SSF56112">
    <property type="entry name" value="Protein kinase-like (PK-like)"/>
    <property type="match status" value="1"/>
</dbReference>
<dbReference type="SMART" id="SM00248">
    <property type="entry name" value="ANK"/>
    <property type="match status" value="4"/>
</dbReference>
<evidence type="ECO:0000256" key="1">
    <source>
        <dbReference type="ARBA" id="ARBA00022527"/>
    </source>
</evidence>
<dbReference type="Gene3D" id="2.60.40.150">
    <property type="entry name" value="C2 domain"/>
    <property type="match status" value="1"/>
</dbReference>
<dbReference type="OrthoDB" id="1278353at2759"/>
<keyword evidence="3" id="KW-0547">Nucleotide-binding</keyword>
<evidence type="ECO:0000313" key="11">
    <source>
        <dbReference type="Proteomes" id="UP000799753"/>
    </source>
</evidence>
<dbReference type="InterPro" id="IPR000961">
    <property type="entry name" value="AGC-kinase_C"/>
</dbReference>
<dbReference type="AlphaFoldDB" id="A0A6A6RH66"/>
<evidence type="ECO:0000256" key="7">
    <source>
        <dbReference type="SAM" id="MobiDB-lite"/>
    </source>
</evidence>
<feature type="compositionally biased region" description="Low complexity" evidence="7">
    <location>
        <begin position="12"/>
        <end position="25"/>
    </location>
</feature>
<evidence type="ECO:0000256" key="3">
    <source>
        <dbReference type="ARBA" id="ARBA00022741"/>
    </source>
</evidence>
<keyword evidence="5" id="KW-0067">ATP-binding</keyword>
<evidence type="ECO:0000256" key="6">
    <source>
        <dbReference type="PROSITE-ProRule" id="PRU00023"/>
    </source>
</evidence>
<dbReference type="InterPro" id="IPR000719">
    <property type="entry name" value="Prot_kinase_dom"/>
</dbReference>
<dbReference type="CDD" id="cd11651">
    <property type="entry name" value="YPK1_N_like"/>
    <property type="match status" value="1"/>
</dbReference>
<dbReference type="EMBL" id="MU006832">
    <property type="protein sequence ID" value="KAF2634387.1"/>
    <property type="molecule type" value="Genomic_DNA"/>
</dbReference>
<feature type="domain" description="Protein kinase" evidence="8">
    <location>
        <begin position="145"/>
        <end position="423"/>
    </location>
</feature>
<dbReference type="SUPFAM" id="SSF48403">
    <property type="entry name" value="Ankyrin repeat"/>
    <property type="match status" value="1"/>
</dbReference>
<dbReference type="InterPro" id="IPR002110">
    <property type="entry name" value="Ankyrin_rpt"/>
</dbReference>
<keyword evidence="11" id="KW-1185">Reference proteome</keyword>
<dbReference type="PROSITE" id="PS50088">
    <property type="entry name" value="ANK_REPEAT"/>
    <property type="match status" value="1"/>
</dbReference>
<dbReference type="Proteomes" id="UP000799753">
    <property type="component" value="Unassembled WGS sequence"/>
</dbReference>
<name>A0A6A6RH66_9PLEO</name>
<keyword evidence="1" id="KW-0723">Serine/threonine-protein kinase</keyword>
<evidence type="ECO:0000259" key="8">
    <source>
        <dbReference type="PROSITE" id="PS50011"/>
    </source>
</evidence>
<feature type="repeat" description="ANK" evidence="6">
    <location>
        <begin position="735"/>
        <end position="763"/>
    </location>
</feature>